<organism evidence="2 3">
    <name type="scientific">Streptomyces zingiberis</name>
    <dbReference type="NCBI Taxonomy" id="2053010"/>
    <lineage>
        <taxon>Bacteria</taxon>
        <taxon>Bacillati</taxon>
        <taxon>Actinomycetota</taxon>
        <taxon>Actinomycetes</taxon>
        <taxon>Kitasatosporales</taxon>
        <taxon>Streptomycetaceae</taxon>
        <taxon>Streptomyces</taxon>
    </lineage>
</organism>
<feature type="compositionally biased region" description="Basic and acidic residues" evidence="1">
    <location>
        <begin position="134"/>
        <end position="150"/>
    </location>
</feature>
<feature type="region of interest" description="Disordered" evidence="1">
    <location>
        <begin position="125"/>
        <end position="217"/>
    </location>
</feature>
<name>A0ABX1C7Y9_9ACTN</name>
<reference evidence="2 3" key="1">
    <citation type="submission" date="2020-03" db="EMBL/GenBank/DDBJ databases">
        <title>WGS of actinomycetes isolated from Thailand.</title>
        <authorList>
            <person name="Thawai C."/>
        </authorList>
    </citation>
    <scope>NUCLEOTIDE SEQUENCE [LARGE SCALE GENOMIC DNA]</scope>
    <source>
        <strain evidence="2 3">PLAI 1-29</strain>
    </source>
</reference>
<dbReference type="RefSeq" id="WP_168104441.1">
    <property type="nucleotide sequence ID" value="NZ_JAATEN010000031.1"/>
</dbReference>
<dbReference type="EMBL" id="JAATEN010000031">
    <property type="protein sequence ID" value="NJQ03819.1"/>
    <property type="molecule type" value="Genomic_DNA"/>
</dbReference>
<feature type="compositionally biased region" description="Low complexity" evidence="1">
    <location>
        <begin position="176"/>
        <end position="196"/>
    </location>
</feature>
<evidence type="ECO:0008006" key="4">
    <source>
        <dbReference type="Google" id="ProtNLM"/>
    </source>
</evidence>
<accession>A0ABX1C7Y9</accession>
<feature type="region of interest" description="Disordered" evidence="1">
    <location>
        <begin position="1"/>
        <end position="37"/>
    </location>
</feature>
<keyword evidence="3" id="KW-1185">Reference proteome</keyword>
<proteinExistence type="predicted"/>
<evidence type="ECO:0000313" key="2">
    <source>
        <dbReference type="EMBL" id="NJQ03819.1"/>
    </source>
</evidence>
<evidence type="ECO:0000313" key="3">
    <source>
        <dbReference type="Proteomes" id="UP000695264"/>
    </source>
</evidence>
<dbReference type="Proteomes" id="UP000695264">
    <property type="component" value="Unassembled WGS sequence"/>
</dbReference>
<sequence>MPRLYHECGERHVRPHTPAWERPPSPARRPSGGPLHAPAADVRRAVLGVLASWAGLTVRETGSRPPRRTVAELCAFLHGHLALLVRHPAAGELAAEVTALRDRAERVARPGEARRVVVGTCREAGCGGTLTARPARDRRQPARVRCEADPAHSWSGPEFLSPVRRPGPAGHPPPGRGTDAAGAGPEGAPRESAAGGTPDGASPAGPTGPGNGPRWLSPAEITALWGVPSGSVYRLAGEHGWTRRRGGRRVRYAAEEVLRTLAPRGA</sequence>
<feature type="compositionally biased region" description="Basic and acidic residues" evidence="1">
    <location>
        <begin position="1"/>
        <end position="12"/>
    </location>
</feature>
<comment type="caution">
    <text evidence="2">The sequence shown here is derived from an EMBL/GenBank/DDBJ whole genome shotgun (WGS) entry which is preliminary data.</text>
</comment>
<gene>
    <name evidence="2" type="ORF">HCK00_25705</name>
</gene>
<evidence type="ECO:0000256" key="1">
    <source>
        <dbReference type="SAM" id="MobiDB-lite"/>
    </source>
</evidence>
<protein>
    <recommendedName>
        <fullName evidence="4">DNA-binding protein</fullName>
    </recommendedName>
</protein>